<keyword evidence="3" id="KW-1185">Reference proteome</keyword>
<accession>A0A5C3QHF6</accession>
<feature type="region of interest" description="Disordered" evidence="1">
    <location>
        <begin position="106"/>
        <end position="138"/>
    </location>
</feature>
<reference evidence="2 3" key="1">
    <citation type="journal article" date="2019" name="Nat. Ecol. Evol.">
        <title>Megaphylogeny resolves global patterns of mushroom evolution.</title>
        <authorList>
            <person name="Varga T."/>
            <person name="Krizsan K."/>
            <person name="Foldi C."/>
            <person name="Dima B."/>
            <person name="Sanchez-Garcia M."/>
            <person name="Sanchez-Ramirez S."/>
            <person name="Szollosi G.J."/>
            <person name="Szarkandi J.G."/>
            <person name="Papp V."/>
            <person name="Albert L."/>
            <person name="Andreopoulos W."/>
            <person name="Angelini C."/>
            <person name="Antonin V."/>
            <person name="Barry K.W."/>
            <person name="Bougher N.L."/>
            <person name="Buchanan P."/>
            <person name="Buyck B."/>
            <person name="Bense V."/>
            <person name="Catcheside P."/>
            <person name="Chovatia M."/>
            <person name="Cooper J."/>
            <person name="Damon W."/>
            <person name="Desjardin D."/>
            <person name="Finy P."/>
            <person name="Geml J."/>
            <person name="Haridas S."/>
            <person name="Hughes K."/>
            <person name="Justo A."/>
            <person name="Karasinski D."/>
            <person name="Kautmanova I."/>
            <person name="Kiss B."/>
            <person name="Kocsube S."/>
            <person name="Kotiranta H."/>
            <person name="LaButti K.M."/>
            <person name="Lechner B.E."/>
            <person name="Liimatainen K."/>
            <person name="Lipzen A."/>
            <person name="Lukacs Z."/>
            <person name="Mihaltcheva S."/>
            <person name="Morgado L.N."/>
            <person name="Niskanen T."/>
            <person name="Noordeloos M.E."/>
            <person name="Ohm R.A."/>
            <person name="Ortiz-Santana B."/>
            <person name="Ovrebo C."/>
            <person name="Racz N."/>
            <person name="Riley R."/>
            <person name="Savchenko A."/>
            <person name="Shiryaev A."/>
            <person name="Soop K."/>
            <person name="Spirin V."/>
            <person name="Szebenyi C."/>
            <person name="Tomsovsky M."/>
            <person name="Tulloss R.E."/>
            <person name="Uehling J."/>
            <person name="Grigoriev I.V."/>
            <person name="Vagvolgyi C."/>
            <person name="Papp T."/>
            <person name="Martin F.M."/>
            <person name="Miettinen O."/>
            <person name="Hibbett D.S."/>
            <person name="Nagy L.G."/>
        </authorList>
    </citation>
    <scope>NUCLEOTIDE SEQUENCE [LARGE SCALE GENOMIC DNA]</scope>
    <source>
        <strain evidence="2 3">CBS 309.79</strain>
    </source>
</reference>
<protein>
    <recommendedName>
        <fullName evidence="4">PH domain-containing protein</fullName>
    </recommendedName>
</protein>
<evidence type="ECO:0000256" key="1">
    <source>
        <dbReference type="SAM" id="MobiDB-lite"/>
    </source>
</evidence>
<proteinExistence type="predicted"/>
<evidence type="ECO:0008006" key="4">
    <source>
        <dbReference type="Google" id="ProtNLM"/>
    </source>
</evidence>
<evidence type="ECO:0000313" key="2">
    <source>
        <dbReference type="EMBL" id="TFK99920.1"/>
    </source>
</evidence>
<dbReference type="AlphaFoldDB" id="A0A5C3QHF6"/>
<organism evidence="2 3">
    <name type="scientific">Pterulicium gracile</name>
    <dbReference type="NCBI Taxonomy" id="1884261"/>
    <lineage>
        <taxon>Eukaryota</taxon>
        <taxon>Fungi</taxon>
        <taxon>Dikarya</taxon>
        <taxon>Basidiomycota</taxon>
        <taxon>Agaricomycotina</taxon>
        <taxon>Agaricomycetes</taxon>
        <taxon>Agaricomycetidae</taxon>
        <taxon>Agaricales</taxon>
        <taxon>Pleurotineae</taxon>
        <taxon>Pterulaceae</taxon>
        <taxon>Pterulicium</taxon>
    </lineage>
</organism>
<evidence type="ECO:0000313" key="3">
    <source>
        <dbReference type="Proteomes" id="UP000305067"/>
    </source>
</evidence>
<dbReference type="Proteomes" id="UP000305067">
    <property type="component" value="Unassembled WGS sequence"/>
</dbReference>
<dbReference type="EMBL" id="ML178831">
    <property type="protein sequence ID" value="TFK99920.1"/>
    <property type="molecule type" value="Genomic_DNA"/>
</dbReference>
<gene>
    <name evidence="2" type="ORF">BDV98DRAFT_128015</name>
</gene>
<feature type="compositionally biased region" description="Polar residues" evidence="1">
    <location>
        <begin position="110"/>
        <end position="131"/>
    </location>
</feature>
<sequence length="177" mass="19099">MDISKTRPFSHASSLTITSLAISRCLVEISTLLDSCASDRAQREEWIRELVQFKQANRNTQQTKLDGFPVSEDIAVATVGGGTGSPTLYSLVGTDDHDHEDAVLTYSGHPKSSSDATPGTSTKSTPGNSIKESTKDSDFSRASELTGLSYLRGVSLQVSARVYSFLLGYEPVKYQGN</sequence>
<name>A0A5C3QHF6_9AGAR</name>